<dbReference type="EMBL" id="FNOS01000009">
    <property type="protein sequence ID" value="SDY31528.1"/>
    <property type="molecule type" value="Genomic_DNA"/>
</dbReference>
<protein>
    <submittedName>
        <fullName evidence="1">Uncharacterized protein</fullName>
    </submittedName>
</protein>
<comment type="caution">
    <text evidence="1">The sequence shown here is derived from an EMBL/GenBank/DDBJ whole genome shotgun (WGS) entry which is preliminary data.</text>
</comment>
<reference evidence="1 2" key="1">
    <citation type="submission" date="2016-10" db="EMBL/GenBank/DDBJ databases">
        <authorList>
            <person name="Varghese N."/>
            <person name="Submissions S."/>
        </authorList>
    </citation>
    <scope>NUCLEOTIDE SEQUENCE [LARGE SCALE GENOMIC DNA]</scope>
    <source>
        <strain evidence="1 2">DSM 20748</strain>
    </source>
</reference>
<gene>
    <name evidence="1" type="ORF">SAMN04488081_2616</name>
</gene>
<evidence type="ECO:0000313" key="1">
    <source>
        <dbReference type="EMBL" id="SDY31528.1"/>
    </source>
</evidence>
<accession>A0A1H3IWG6</accession>
<organism evidence="1 2">
    <name type="scientific">Salimicrobium album</name>
    <dbReference type="NCBI Taxonomy" id="50717"/>
    <lineage>
        <taxon>Bacteria</taxon>
        <taxon>Bacillati</taxon>
        <taxon>Bacillota</taxon>
        <taxon>Bacilli</taxon>
        <taxon>Bacillales</taxon>
        <taxon>Bacillaceae</taxon>
        <taxon>Salimicrobium</taxon>
    </lineage>
</organism>
<dbReference type="Proteomes" id="UP000198647">
    <property type="component" value="Unassembled WGS sequence"/>
</dbReference>
<keyword evidence="2" id="KW-1185">Reference proteome</keyword>
<evidence type="ECO:0000313" key="2">
    <source>
        <dbReference type="Proteomes" id="UP000198647"/>
    </source>
</evidence>
<name>A0A1H3IWG6_9BACI</name>
<dbReference type="RefSeq" id="WP_176765479.1">
    <property type="nucleotide sequence ID" value="NZ_FNOS01000009.1"/>
</dbReference>
<sequence length="53" mass="5862">MKKMVVDGVCADRDVAVFTKGTIIEESLLSRLLRTSEGKDYGIIVTFGRELSL</sequence>
<proteinExistence type="predicted"/>